<dbReference type="EMBL" id="JAAIKC010000001">
    <property type="protein sequence ID" value="NEW05204.1"/>
    <property type="molecule type" value="Genomic_DNA"/>
</dbReference>
<dbReference type="AlphaFoldDB" id="A0A6G3ZU19"/>
<protein>
    <submittedName>
        <fullName evidence="2">Uncharacterized protein</fullName>
    </submittedName>
</protein>
<dbReference type="RefSeq" id="WP_163941518.1">
    <property type="nucleotide sequence ID" value="NZ_JAAIKC010000001.1"/>
</dbReference>
<reference evidence="2" key="1">
    <citation type="submission" date="2020-02" db="EMBL/GenBank/DDBJ databases">
        <authorList>
            <person name="Shen X.-R."/>
            <person name="Zhang Y.-X."/>
        </authorList>
    </citation>
    <scope>NUCLEOTIDE SEQUENCE</scope>
    <source>
        <strain evidence="2">SYP-B3998</strain>
    </source>
</reference>
<gene>
    <name evidence="2" type="ORF">GK047_04110</name>
</gene>
<organism evidence="2">
    <name type="scientific">Paenibacillus sp. SYP-B3998</name>
    <dbReference type="NCBI Taxonomy" id="2678564"/>
    <lineage>
        <taxon>Bacteria</taxon>
        <taxon>Bacillati</taxon>
        <taxon>Bacillota</taxon>
        <taxon>Bacilli</taxon>
        <taxon>Bacillales</taxon>
        <taxon>Paenibacillaceae</taxon>
        <taxon>Paenibacillus</taxon>
    </lineage>
</organism>
<evidence type="ECO:0000313" key="2">
    <source>
        <dbReference type="EMBL" id="NEW05204.1"/>
    </source>
</evidence>
<name>A0A6G3ZU19_9BACL</name>
<sequence>MEHLIEFVLKHWYLAIIVVTFLYQIKTKWSDAKKGNSKAQGMPSFGGSSNGPGKASEARQTVKQPYASMKQGKSREDGYMRPGAEPAMTTVLPEKKESLFGSASPLASVSAAMGSDTQHNSIALPEHPTTQQILQGVVWSEILGPPRSKKPFRR</sequence>
<accession>A0A6G3ZU19</accession>
<evidence type="ECO:0000256" key="1">
    <source>
        <dbReference type="SAM" id="MobiDB-lite"/>
    </source>
</evidence>
<proteinExistence type="predicted"/>
<comment type="caution">
    <text evidence="2">The sequence shown here is derived from an EMBL/GenBank/DDBJ whole genome shotgun (WGS) entry which is preliminary data.</text>
</comment>
<feature type="region of interest" description="Disordered" evidence="1">
    <location>
        <begin position="33"/>
        <end position="85"/>
    </location>
</feature>